<evidence type="ECO:0000256" key="4">
    <source>
        <dbReference type="ARBA" id="ARBA00022519"/>
    </source>
</evidence>
<keyword evidence="2" id="KW-0813">Transport</keyword>
<feature type="domain" description="ABC transmembrane type-1" evidence="9">
    <location>
        <begin position="338"/>
        <end position="530"/>
    </location>
</feature>
<dbReference type="InterPro" id="IPR000515">
    <property type="entry name" value="MetI-like"/>
</dbReference>
<keyword evidence="4" id="KW-0997">Cell inner membrane</keyword>
<keyword evidence="6 8" id="KW-1133">Transmembrane helix</keyword>
<evidence type="ECO:0000256" key="2">
    <source>
        <dbReference type="ARBA" id="ARBA00022448"/>
    </source>
</evidence>
<feature type="domain" description="ABC transmembrane type-1" evidence="9">
    <location>
        <begin position="65"/>
        <end position="250"/>
    </location>
</feature>
<dbReference type="EMBL" id="CAFAAV010000252">
    <property type="protein sequence ID" value="CAB4834157.1"/>
    <property type="molecule type" value="Genomic_DNA"/>
</dbReference>
<evidence type="ECO:0000313" key="14">
    <source>
        <dbReference type="EMBL" id="CAB4942197.1"/>
    </source>
</evidence>
<evidence type="ECO:0000313" key="15">
    <source>
        <dbReference type="EMBL" id="CAB4984435.1"/>
    </source>
</evidence>
<dbReference type="PANTHER" id="PTHR43357:SF4">
    <property type="entry name" value="INNER MEMBRANE ABC TRANSPORTER PERMEASE PROTEIN YDCV"/>
    <property type="match status" value="1"/>
</dbReference>
<sequence length="546" mass="57875">MAGRVERDRAALNRLPRWAVPALAALPAGGLALFFAYPVGTLLTRVLRPGSVTDVLRAPGLAGVLWFTVWQAVVSTVLTLVVGFAPAYVLARYRFTGRRAVLAAVTVPFMLPTVVVGAAFVALLPANWHGTARAVVAAHVFFNIAVVVRLLGSMWAVVPEGITAAARTLGASPWHLLRHVVLPLLRPGLWASATVVFLFTFTSFGTVRLLGGPAHATLEVEIARRATQLGDVDGAAVLSVLQLLVLGAVVWWSSRFQRRTAVQLPGARSLRRARSREQRRLVGTVAAVATIVMATPLVVMVSRSFRLGGRWSMAAWRTLGHTEVRPGVSLGVDPLASLFVSLRFAALAALLSVVIGALAALAIGSARRHGRLLDVGLMLPLGTSAVTIGLGILIAFDTAPIDWRAKWWLIPVGHALVATPFVVRALVPVLRAIPAEQRNAAAVLGASPWRAWWAVDVRRISAPLVGAVGLAAAISLGEFGATTFLTRSGRETLPIAIARLLTRAGETPRAQGFALATMLLVATALIIVIAERRVFGEGSVLDARGA</sequence>
<dbReference type="GO" id="GO:0055085">
    <property type="term" value="P:transmembrane transport"/>
    <property type="evidence" value="ECO:0007669"/>
    <property type="project" value="InterPro"/>
</dbReference>
<dbReference type="Gene3D" id="1.10.3720.10">
    <property type="entry name" value="MetI-like"/>
    <property type="match status" value="2"/>
</dbReference>
<dbReference type="InterPro" id="IPR035906">
    <property type="entry name" value="MetI-like_sf"/>
</dbReference>
<gene>
    <name evidence="11" type="ORF">UFOPK2656_02522</name>
    <name evidence="12" type="ORF">UFOPK3099_02497</name>
    <name evidence="13" type="ORF">UFOPK3267_00787</name>
    <name evidence="14" type="ORF">UFOPK3651_02273</name>
    <name evidence="15" type="ORF">UFOPK3931_01030</name>
    <name evidence="10" type="ORF">UFOPK4189_02379</name>
</gene>
<evidence type="ECO:0000313" key="11">
    <source>
        <dbReference type="EMBL" id="CAB4735669.1"/>
    </source>
</evidence>
<feature type="transmembrane region" description="Helical" evidence="8">
    <location>
        <begin position="101"/>
        <end position="124"/>
    </location>
</feature>
<feature type="transmembrane region" description="Helical" evidence="8">
    <location>
        <begin position="344"/>
        <end position="363"/>
    </location>
</feature>
<dbReference type="PANTHER" id="PTHR43357">
    <property type="entry name" value="INNER MEMBRANE ABC TRANSPORTER PERMEASE PROTEIN YDCV"/>
    <property type="match status" value="1"/>
</dbReference>
<dbReference type="EMBL" id="CAFBMT010000013">
    <property type="protein sequence ID" value="CAB4942197.1"/>
    <property type="molecule type" value="Genomic_DNA"/>
</dbReference>
<dbReference type="SUPFAM" id="SSF161098">
    <property type="entry name" value="MetI-like"/>
    <property type="match status" value="2"/>
</dbReference>
<dbReference type="CDD" id="cd06261">
    <property type="entry name" value="TM_PBP2"/>
    <property type="match status" value="2"/>
</dbReference>
<dbReference type="Pfam" id="PF00528">
    <property type="entry name" value="BPD_transp_1"/>
    <property type="match status" value="2"/>
</dbReference>
<evidence type="ECO:0000313" key="10">
    <source>
        <dbReference type="EMBL" id="CAB4364621.1"/>
    </source>
</evidence>
<feature type="transmembrane region" description="Helical" evidence="8">
    <location>
        <begin position="64"/>
        <end position="89"/>
    </location>
</feature>
<evidence type="ECO:0000256" key="8">
    <source>
        <dbReference type="SAM" id="Phobius"/>
    </source>
</evidence>
<feature type="transmembrane region" description="Helical" evidence="8">
    <location>
        <begin position="20"/>
        <end position="44"/>
    </location>
</feature>
<feature type="transmembrane region" description="Helical" evidence="8">
    <location>
        <begin position="408"/>
        <end position="427"/>
    </location>
</feature>
<name>A0A6J6A6R1_9ZZZZ</name>
<dbReference type="GO" id="GO:0005886">
    <property type="term" value="C:plasma membrane"/>
    <property type="evidence" value="ECO:0007669"/>
    <property type="project" value="UniProtKB-SubCell"/>
</dbReference>
<reference evidence="10" key="1">
    <citation type="submission" date="2020-05" db="EMBL/GenBank/DDBJ databases">
        <authorList>
            <person name="Chiriac C."/>
            <person name="Salcher M."/>
            <person name="Ghai R."/>
            <person name="Kavagutti S V."/>
        </authorList>
    </citation>
    <scope>NUCLEOTIDE SEQUENCE</scope>
</reference>
<evidence type="ECO:0000256" key="3">
    <source>
        <dbReference type="ARBA" id="ARBA00022475"/>
    </source>
</evidence>
<evidence type="ECO:0000313" key="12">
    <source>
        <dbReference type="EMBL" id="CAB4834157.1"/>
    </source>
</evidence>
<evidence type="ECO:0000256" key="7">
    <source>
        <dbReference type="ARBA" id="ARBA00023136"/>
    </source>
</evidence>
<evidence type="ECO:0000256" key="6">
    <source>
        <dbReference type="ARBA" id="ARBA00022989"/>
    </source>
</evidence>
<proteinExistence type="predicted"/>
<protein>
    <submittedName>
        <fullName evidence="10">Unannotated protein</fullName>
    </submittedName>
</protein>
<evidence type="ECO:0000313" key="13">
    <source>
        <dbReference type="EMBL" id="CAB4848814.1"/>
    </source>
</evidence>
<keyword evidence="3" id="KW-1003">Cell membrane</keyword>
<feature type="transmembrane region" description="Helical" evidence="8">
    <location>
        <begin position="281"/>
        <end position="301"/>
    </location>
</feature>
<comment type="subcellular location">
    <subcellularLocation>
        <location evidence="1">Cell inner membrane</location>
        <topology evidence="1">Multi-pass membrane protein</topology>
    </subcellularLocation>
</comment>
<dbReference type="PROSITE" id="PS50928">
    <property type="entry name" value="ABC_TM1"/>
    <property type="match status" value="2"/>
</dbReference>
<dbReference type="EMBL" id="CAFBIY010000030">
    <property type="protein sequence ID" value="CAB4848814.1"/>
    <property type="molecule type" value="Genomic_DNA"/>
</dbReference>
<keyword evidence="7 8" id="KW-0472">Membrane</keyword>
<evidence type="ECO:0000256" key="1">
    <source>
        <dbReference type="ARBA" id="ARBA00004429"/>
    </source>
</evidence>
<keyword evidence="5 8" id="KW-0812">Transmembrane</keyword>
<dbReference type="AlphaFoldDB" id="A0A6J6A6R1"/>
<evidence type="ECO:0000256" key="5">
    <source>
        <dbReference type="ARBA" id="ARBA00022692"/>
    </source>
</evidence>
<feature type="transmembrane region" description="Helical" evidence="8">
    <location>
        <begin position="179"/>
        <end position="201"/>
    </location>
</feature>
<organism evidence="10">
    <name type="scientific">freshwater metagenome</name>
    <dbReference type="NCBI Taxonomy" id="449393"/>
    <lineage>
        <taxon>unclassified sequences</taxon>
        <taxon>metagenomes</taxon>
        <taxon>ecological metagenomes</taxon>
    </lineage>
</organism>
<feature type="transmembrane region" description="Helical" evidence="8">
    <location>
        <begin position="136"/>
        <end position="158"/>
    </location>
</feature>
<accession>A0A6J6A6R1</accession>
<dbReference type="EMBL" id="CAEZYF010000018">
    <property type="protein sequence ID" value="CAB4735669.1"/>
    <property type="molecule type" value="Genomic_DNA"/>
</dbReference>
<evidence type="ECO:0000259" key="9">
    <source>
        <dbReference type="PROSITE" id="PS50928"/>
    </source>
</evidence>
<dbReference type="EMBL" id="CAESGF010000016">
    <property type="protein sequence ID" value="CAB4364621.1"/>
    <property type="molecule type" value="Genomic_DNA"/>
</dbReference>
<feature type="transmembrane region" description="Helical" evidence="8">
    <location>
        <begin position="512"/>
        <end position="530"/>
    </location>
</feature>
<dbReference type="EMBL" id="CAFBOL010000019">
    <property type="protein sequence ID" value="CAB4984435.1"/>
    <property type="molecule type" value="Genomic_DNA"/>
</dbReference>
<feature type="transmembrane region" description="Helical" evidence="8">
    <location>
        <begin position="234"/>
        <end position="252"/>
    </location>
</feature>
<feature type="transmembrane region" description="Helical" evidence="8">
    <location>
        <begin position="375"/>
        <end position="396"/>
    </location>
</feature>